<proteinExistence type="predicted"/>
<organism evidence="1 2">
    <name type="scientific">Cedecea neteri</name>
    <dbReference type="NCBI Taxonomy" id="158822"/>
    <lineage>
        <taxon>Bacteria</taxon>
        <taxon>Pseudomonadati</taxon>
        <taxon>Pseudomonadota</taxon>
        <taxon>Gammaproteobacteria</taxon>
        <taxon>Enterobacterales</taxon>
        <taxon>Enterobacteriaceae</taxon>
        <taxon>Cedecea</taxon>
    </lineage>
</organism>
<gene>
    <name evidence="1" type="ORF">CO704_09595</name>
</gene>
<name>A0A291DWY2_9ENTR</name>
<dbReference type="RefSeq" id="WP_061272430.1">
    <property type="nucleotide sequence ID" value="NZ_CP023525.1"/>
</dbReference>
<sequence length="247" mass="26838">MYAQMKKSKENKNSAVAASVAQKKGNGKYPFGFVDNRSAAVAYKKPQGQVNNGPQRTQIPQLQLMTNVNGIPVSQRAGVIQRVQTVTITNNVDNYDSGWLQAETQRRGVESGPRAEAQTVANIVGGTWVGGHMVNDALGGGGGFSNIVPITSSMNNQHHTIENAAQNIVGNIGSAYEVRYYMNILNRTNYIVTPNNDRINNLPDQFQQRYTFRTKEVQAGGTTSRPIAYQAPGPITTVTGSVLNMHV</sequence>
<dbReference type="Proteomes" id="UP000217979">
    <property type="component" value="Chromosome"/>
</dbReference>
<accession>A0A291DWY2</accession>
<evidence type="ECO:0000313" key="1">
    <source>
        <dbReference type="EMBL" id="ATF92321.1"/>
    </source>
</evidence>
<reference evidence="1 2" key="1">
    <citation type="submission" date="2017-09" db="EMBL/GenBank/DDBJ databases">
        <title>FDA dAtabase for Regulatory Grade micrObial Sequences (FDA-ARGOS): Supporting development and validation of Infectious Disease Dx tests.</title>
        <authorList>
            <person name="Minogue T."/>
            <person name="Wolcott M."/>
            <person name="Wasieloski L."/>
            <person name="Aguilar W."/>
            <person name="Moore D."/>
            <person name="Tallon L."/>
            <person name="Sadzewicz L."/>
            <person name="Ott S."/>
            <person name="Zhao X."/>
            <person name="Nagaraj S."/>
            <person name="Vavikolanu K."/>
            <person name="Aluvathingal J."/>
            <person name="Nadendla S."/>
            <person name="Sichtig H."/>
        </authorList>
    </citation>
    <scope>NUCLEOTIDE SEQUENCE [LARGE SCALE GENOMIC DNA]</scope>
    <source>
        <strain evidence="1 2">FDAARGOS_392</strain>
    </source>
</reference>
<evidence type="ECO:0000313" key="2">
    <source>
        <dbReference type="Proteomes" id="UP000217979"/>
    </source>
</evidence>
<dbReference type="EMBL" id="CP023525">
    <property type="protein sequence ID" value="ATF92321.1"/>
    <property type="molecule type" value="Genomic_DNA"/>
</dbReference>
<protein>
    <submittedName>
        <fullName evidence="1">Uncharacterized protein</fullName>
    </submittedName>
</protein>
<dbReference type="AlphaFoldDB" id="A0A291DWY2"/>